<evidence type="ECO:0000313" key="2">
    <source>
        <dbReference type="EMBL" id="QUC08792.1"/>
    </source>
</evidence>
<dbReference type="EMBL" id="CP072384">
    <property type="protein sequence ID" value="QUC08792.1"/>
    <property type="molecule type" value="Genomic_DNA"/>
</dbReference>
<dbReference type="SUPFAM" id="SSF50118">
    <property type="entry name" value="Cell growth inhibitor/plasmid maintenance toxic component"/>
    <property type="match status" value="1"/>
</dbReference>
<name>A0ABX7Y6T1_9ACTN</name>
<organism evidence="2 3">
    <name type="scientific">Arachnia rubra</name>
    <dbReference type="NCBI Taxonomy" id="1547448"/>
    <lineage>
        <taxon>Bacteria</taxon>
        <taxon>Bacillati</taxon>
        <taxon>Actinomycetota</taxon>
        <taxon>Actinomycetes</taxon>
        <taxon>Propionibacteriales</taxon>
        <taxon>Propionibacteriaceae</taxon>
        <taxon>Arachnia</taxon>
    </lineage>
</organism>
<evidence type="ECO:0000256" key="1">
    <source>
        <dbReference type="SAM" id="MobiDB-lite"/>
    </source>
</evidence>
<gene>
    <name evidence="2" type="ORF">J5A65_03380</name>
</gene>
<accession>A0ABX7Y6T1</accession>
<keyword evidence="3" id="KW-1185">Reference proteome</keyword>
<dbReference type="RefSeq" id="WP_212325332.1">
    <property type="nucleotide sequence ID" value="NZ_AP024463.1"/>
</dbReference>
<feature type="compositionally biased region" description="Basic residues" evidence="1">
    <location>
        <begin position="26"/>
        <end position="37"/>
    </location>
</feature>
<feature type="compositionally biased region" description="Low complexity" evidence="1">
    <location>
        <begin position="41"/>
        <end position="52"/>
    </location>
</feature>
<proteinExistence type="predicted"/>
<dbReference type="Pfam" id="PF02452">
    <property type="entry name" value="PemK_toxin"/>
    <property type="match status" value="1"/>
</dbReference>
<reference evidence="2 3" key="1">
    <citation type="submission" date="2021-03" db="EMBL/GenBank/DDBJ databases">
        <title>Human Oral Microbial Genomes.</title>
        <authorList>
            <person name="Johnston C.D."/>
            <person name="Chen T."/>
            <person name="Dewhirst F.E."/>
        </authorList>
    </citation>
    <scope>NUCLEOTIDE SEQUENCE [LARGE SCALE GENOMIC DNA]</scope>
    <source>
        <strain evidence="2 3">DSMZ 100122</strain>
    </source>
</reference>
<dbReference type="Proteomes" id="UP000678513">
    <property type="component" value="Chromosome"/>
</dbReference>
<protein>
    <submittedName>
        <fullName evidence="2">Type II toxin-antitoxin system PemK/MazF family toxin</fullName>
    </submittedName>
</protein>
<evidence type="ECO:0000313" key="3">
    <source>
        <dbReference type="Proteomes" id="UP000678513"/>
    </source>
</evidence>
<dbReference type="InterPro" id="IPR003477">
    <property type="entry name" value="PemK-like"/>
</dbReference>
<sequence>MSNWLGDLLSRILRDLVAQFRSDVKRSHRASGTRRRGAGASGNRAGQSGNSSQRAGDPARGGYPGDFKGTPRITYSPAPGNEADPGEVVWTWVPYEEDHREGKDRPVLIIGRDGNWLLGLQLTSKDHDRDAAQEARSGRLWMDIGTGEWDPQRRPSEVRLNRIIRVDPGGVRRIGAVLDRDIFDAVASAVRP</sequence>
<feature type="region of interest" description="Disordered" evidence="1">
    <location>
        <begin position="23"/>
        <end position="82"/>
    </location>
</feature>